<feature type="coiled-coil region" evidence="1">
    <location>
        <begin position="440"/>
        <end position="528"/>
    </location>
</feature>
<dbReference type="STRING" id="880074.BARVI_12600"/>
<dbReference type="Proteomes" id="UP000018901">
    <property type="component" value="Chromosome"/>
</dbReference>
<dbReference type="OrthoDB" id="9795626at2"/>
<feature type="coiled-coil region" evidence="1">
    <location>
        <begin position="203"/>
        <end position="261"/>
    </location>
</feature>
<dbReference type="AlphaFoldDB" id="W0ERM6"/>
<dbReference type="Pfam" id="PF13175">
    <property type="entry name" value="AAA_15"/>
    <property type="match status" value="1"/>
</dbReference>
<dbReference type="InterPro" id="IPR041685">
    <property type="entry name" value="AAA_GajA/Old/RecF-like"/>
</dbReference>
<accession>W0ERM6</accession>
<dbReference type="PANTHER" id="PTHR32114">
    <property type="entry name" value="ABC TRANSPORTER ABCH.3"/>
    <property type="match status" value="1"/>
</dbReference>
<dbReference type="HOGENOM" id="CLU_385358_0_0_10"/>
<evidence type="ECO:0000313" key="4">
    <source>
        <dbReference type="Proteomes" id="UP000018901"/>
    </source>
</evidence>
<reference evidence="3 4" key="1">
    <citation type="submission" date="2013-12" db="EMBL/GenBank/DDBJ databases">
        <authorList>
            <consortium name="DOE Joint Genome Institute"/>
            <person name="Eisen J."/>
            <person name="Huntemann M."/>
            <person name="Han J."/>
            <person name="Chen A."/>
            <person name="Kyrpides N."/>
            <person name="Mavromatis K."/>
            <person name="Markowitz V."/>
            <person name="Palaniappan K."/>
            <person name="Ivanova N."/>
            <person name="Schaumberg A."/>
            <person name="Pati A."/>
            <person name="Liolios K."/>
            <person name="Nordberg H.P."/>
            <person name="Cantor M.N."/>
            <person name="Hua S.X."/>
            <person name="Woyke T."/>
        </authorList>
    </citation>
    <scope>NUCLEOTIDE SEQUENCE [LARGE SCALE GENOMIC DNA]</scope>
    <source>
        <strain evidence="4">DSM 18177</strain>
    </source>
</reference>
<feature type="domain" description="Endonuclease GajA/Old nuclease/RecF-like AAA" evidence="2">
    <location>
        <begin position="1"/>
        <end position="276"/>
    </location>
</feature>
<dbReference type="eggNOG" id="COG1196">
    <property type="taxonomic scope" value="Bacteria"/>
</dbReference>
<organism evidence="3 4">
    <name type="scientific">Barnesiella viscericola DSM 18177</name>
    <dbReference type="NCBI Taxonomy" id="880074"/>
    <lineage>
        <taxon>Bacteria</taxon>
        <taxon>Pseudomonadati</taxon>
        <taxon>Bacteroidota</taxon>
        <taxon>Bacteroidia</taxon>
        <taxon>Bacteroidales</taxon>
        <taxon>Barnesiellaceae</taxon>
        <taxon>Barnesiella</taxon>
    </lineage>
</organism>
<gene>
    <name evidence="3" type="ORF">BARVI_12600</name>
</gene>
<evidence type="ECO:0000259" key="2">
    <source>
        <dbReference type="Pfam" id="PF13175"/>
    </source>
</evidence>
<name>W0ERM6_9BACT</name>
<dbReference type="RefSeq" id="WP_025279480.1">
    <property type="nucleotide sequence ID" value="NZ_CP007034.1"/>
</dbReference>
<dbReference type="Gene3D" id="3.40.50.300">
    <property type="entry name" value="P-loop containing nucleotide triphosphate hydrolases"/>
    <property type="match status" value="1"/>
</dbReference>
<keyword evidence="4" id="KW-1185">Reference proteome</keyword>
<evidence type="ECO:0000256" key="1">
    <source>
        <dbReference type="SAM" id="Coils"/>
    </source>
</evidence>
<dbReference type="KEGG" id="bvs:BARVI_12600"/>
<sequence length="720" mass="83355">MIIKELTIKNFRSYYGESIFEFSDGLTLIIGDNGDGKSTFFEAIKWLLDTSKENASLDNVSEMRKSKMEVGDSDTLSVSMVFEHNGEKSVEKSFLFERTENGFRTSNFSFRGFETNGIEREQVSGKLLMDRCFDAFIQRFSMFKGESTLNVFDNPTALKELVDKYSDVRKFDELVDLSEYLDELSRKQYDKESKSDKKIAEESKRLQVEISRLAGEISEKKRDIREKESAISIYSTRLSELEEHQEASEKYKTISEREKNKETELNRHRGLLASVNLNTSLLDKMWILCLFPNILKEFKEKSSMLSKEKRKQEKDFIEIRAKELGRLEVQKEILGTLTNGATALPWYLPDQETMEEMIHDEVCKVCGRPAHKGSPEYDFMVNKLNEFKRHLEQKAKDEEEKKKIEQKQLFCNSYIEEIHNMSISLGGTNEQRIVGIANEIKERLELNETISAKIKKLEEDVQEVKDEKARLLIQAGNVSEAVLEKDFKDIKGLFEQKERAGNRLVQLKQELEGLEKQYEEVNNKYEELDPGNSMVRVCRDVNRTLKAIAIAFRNAKELNLNQFLHELEDRANVYMEKLSAKDFHGLVRLIKMADGNTVIKLYSSNKTEIKNPSGSQETIKYISVLFAISDFTHQKRDEDYPLIFDAATSSFGEAKEQDFYNVIDNIKKQCIIVTKDFISDGEIRQDDINKLSCSVYRIKKAENFNASDLSTIRTKVTKIR</sequence>
<protein>
    <submittedName>
        <fullName evidence="3">ATPase</fullName>
    </submittedName>
</protein>
<dbReference type="SUPFAM" id="SSF52540">
    <property type="entry name" value="P-loop containing nucleoside triphosphate hydrolases"/>
    <property type="match status" value="2"/>
</dbReference>
<proteinExistence type="predicted"/>
<feature type="coiled-coil region" evidence="1">
    <location>
        <begin position="381"/>
        <end position="408"/>
    </location>
</feature>
<dbReference type="PATRIC" id="fig|880074.11.peg.2601"/>
<keyword evidence="1" id="KW-0175">Coiled coil</keyword>
<dbReference type="PANTHER" id="PTHR32114:SF2">
    <property type="entry name" value="ABC TRANSPORTER ABCH.3"/>
    <property type="match status" value="1"/>
</dbReference>
<evidence type="ECO:0000313" key="3">
    <source>
        <dbReference type="EMBL" id="AHF13427.1"/>
    </source>
</evidence>
<dbReference type="EMBL" id="CP007034">
    <property type="protein sequence ID" value="AHF13427.1"/>
    <property type="molecule type" value="Genomic_DNA"/>
</dbReference>
<dbReference type="InterPro" id="IPR027417">
    <property type="entry name" value="P-loop_NTPase"/>
</dbReference>
<dbReference type="GeneID" id="90530208"/>